<sequence length="462" mass="47223">MSLAFGTSGLRGLVSEMTPQTIAAWTNAFLVASPPPGQIFVGRDLRPSSAPIAEQVRSTARAAGLAVIDCGVLPTPALALAAEGASAIMVTGSHIPADRNGLKFYTPAGEITKEDEAALQAAHAGSRAPSPGAGTDEQRDALAAYAERYTRAFGPGALAGLRIGIYQHSSVARDLLREVIAALGAEAVPLARSDTFIPVDTEAVDPGTRSQLAAWCASHRLDAIVSTDGDADRPMVTDATGATLAGDVLGVLTARALGAESVVTPVSSNSMVSAGLFPRVVLTRIGSPFVIAGMTDLLAASPAARVVGFEANGGFLLGFAAATGNGHLAPLMTRDSLLPILAPLVAAHRAGETLAEAVAKLPARFTAADRLKGIPTSVSASLLDRLAATPDARTAVFAEAGQIAAVDTTDGLRLTFATGDIVHLRPSGNAPELRVYTEAGSPEAAQLLLARWLSRAAQELAP</sequence>
<dbReference type="InterPro" id="IPR005846">
    <property type="entry name" value="A-D-PHexomutase_a/b/a-III"/>
</dbReference>
<evidence type="ECO:0000256" key="7">
    <source>
        <dbReference type="RuleBase" id="RU004326"/>
    </source>
</evidence>
<dbReference type="InterPro" id="IPR005844">
    <property type="entry name" value="A-D-PHexomutase_a/b/a-I"/>
</dbReference>
<dbReference type="SUPFAM" id="SSF55957">
    <property type="entry name" value="Phosphoglucomutase, C-terminal domain"/>
    <property type="match status" value="1"/>
</dbReference>
<keyword evidence="3" id="KW-0597">Phosphoprotein</keyword>
<feature type="domain" description="Alpha-D-phosphohexomutase C-terminal" evidence="8">
    <location>
        <begin position="390"/>
        <end position="449"/>
    </location>
</feature>
<dbReference type="GO" id="GO:0005975">
    <property type="term" value="P:carbohydrate metabolic process"/>
    <property type="evidence" value="ECO:0007669"/>
    <property type="project" value="InterPro"/>
</dbReference>
<accession>A0A421BSP4</accession>
<evidence type="ECO:0000256" key="4">
    <source>
        <dbReference type="ARBA" id="ARBA00022723"/>
    </source>
</evidence>
<keyword evidence="4 7" id="KW-0479">Metal-binding</keyword>
<dbReference type="InterPro" id="IPR005843">
    <property type="entry name" value="A-D-PHexomutase_C"/>
</dbReference>
<dbReference type="AlphaFoldDB" id="A0A421BSP4"/>
<keyword evidence="6" id="KW-0413">Isomerase</keyword>
<protein>
    <submittedName>
        <fullName evidence="12">Phosphomannomutase</fullName>
    </submittedName>
</protein>
<evidence type="ECO:0000259" key="11">
    <source>
        <dbReference type="Pfam" id="PF02880"/>
    </source>
</evidence>
<dbReference type="InterPro" id="IPR036900">
    <property type="entry name" value="A-D-PHexomutase_C_sf"/>
</dbReference>
<evidence type="ECO:0000256" key="3">
    <source>
        <dbReference type="ARBA" id="ARBA00022553"/>
    </source>
</evidence>
<evidence type="ECO:0000259" key="10">
    <source>
        <dbReference type="Pfam" id="PF02879"/>
    </source>
</evidence>
<dbReference type="Gene3D" id="3.30.310.50">
    <property type="entry name" value="Alpha-D-phosphohexomutase, C-terminal domain"/>
    <property type="match status" value="1"/>
</dbReference>
<dbReference type="InterPro" id="IPR016066">
    <property type="entry name" value="A-D-PHexomutase_CS"/>
</dbReference>
<keyword evidence="13" id="KW-1185">Reference proteome</keyword>
<dbReference type="Pfam" id="PF02880">
    <property type="entry name" value="PGM_PMM_III"/>
    <property type="match status" value="1"/>
</dbReference>
<evidence type="ECO:0000313" key="12">
    <source>
        <dbReference type="EMBL" id="RLL71315.1"/>
    </source>
</evidence>
<evidence type="ECO:0000259" key="8">
    <source>
        <dbReference type="Pfam" id="PF00408"/>
    </source>
</evidence>
<dbReference type="CDD" id="cd03088">
    <property type="entry name" value="ManB"/>
    <property type="match status" value="1"/>
</dbReference>
<comment type="similarity">
    <text evidence="2 7">Belongs to the phosphohexose mutase family.</text>
</comment>
<dbReference type="InterPro" id="IPR005845">
    <property type="entry name" value="A-D-PHexomutase_a/b/a-II"/>
</dbReference>
<comment type="cofactor">
    <cofactor evidence="1">
        <name>Mg(2+)</name>
        <dbReference type="ChEBI" id="CHEBI:18420"/>
    </cofactor>
</comment>
<dbReference type="Pfam" id="PF00408">
    <property type="entry name" value="PGM_PMM_IV"/>
    <property type="match status" value="1"/>
</dbReference>
<dbReference type="GO" id="GO:0004615">
    <property type="term" value="F:phosphomannomutase activity"/>
    <property type="evidence" value="ECO:0007669"/>
    <property type="project" value="TreeGrafter"/>
</dbReference>
<dbReference type="GO" id="GO:0009252">
    <property type="term" value="P:peptidoglycan biosynthetic process"/>
    <property type="evidence" value="ECO:0007669"/>
    <property type="project" value="TreeGrafter"/>
</dbReference>
<comment type="caution">
    <text evidence="12">The sequence shown here is derived from an EMBL/GenBank/DDBJ whole genome shotgun (WGS) entry which is preliminary data.</text>
</comment>
<dbReference type="InterPro" id="IPR016055">
    <property type="entry name" value="A-D-PHexomutase_a/b/a-I/II/III"/>
</dbReference>
<keyword evidence="5 7" id="KW-0460">Magnesium</keyword>
<gene>
    <name evidence="12" type="ORF">DYS74_05395</name>
</gene>
<dbReference type="Pfam" id="PF02878">
    <property type="entry name" value="PGM_PMM_I"/>
    <property type="match status" value="1"/>
</dbReference>
<dbReference type="GO" id="GO:0005829">
    <property type="term" value="C:cytosol"/>
    <property type="evidence" value="ECO:0007669"/>
    <property type="project" value="TreeGrafter"/>
</dbReference>
<dbReference type="PROSITE" id="PS00710">
    <property type="entry name" value="PGM_PMM"/>
    <property type="match status" value="1"/>
</dbReference>
<organism evidence="12 13">
    <name type="scientific">Paenirhodobacter hankyongi</name>
    <dbReference type="NCBI Taxonomy" id="2294033"/>
    <lineage>
        <taxon>Bacteria</taxon>
        <taxon>Pseudomonadati</taxon>
        <taxon>Pseudomonadota</taxon>
        <taxon>Alphaproteobacteria</taxon>
        <taxon>Rhodobacterales</taxon>
        <taxon>Rhodobacter group</taxon>
        <taxon>Paenirhodobacter</taxon>
    </lineage>
</organism>
<proteinExistence type="inferred from homology"/>
<dbReference type="GO" id="GO:0000287">
    <property type="term" value="F:magnesium ion binding"/>
    <property type="evidence" value="ECO:0007669"/>
    <property type="project" value="InterPro"/>
</dbReference>
<dbReference type="Pfam" id="PF02879">
    <property type="entry name" value="PGM_PMM_II"/>
    <property type="match status" value="1"/>
</dbReference>
<feature type="domain" description="Alpha-D-phosphohexomutase alpha/beta/alpha" evidence="10">
    <location>
        <begin position="144"/>
        <end position="241"/>
    </location>
</feature>
<dbReference type="InterPro" id="IPR050060">
    <property type="entry name" value="Phosphoglucosamine_mutase"/>
</dbReference>
<evidence type="ECO:0000259" key="9">
    <source>
        <dbReference type="Pfam" id="PF02878"/>
    </source>
</evidence>
<evidence type="ECO:0000256" key="5">
    <source>
        <dbReference type="ARBA" id="ARBA00022842"/>
    </source>
</evidence>
<evidence type="ECO:0000256" key="2">
    <source>
        <dbReference type="ARBA" id="ARBA00010231"/>
    </source>
</evidence>
<reference evidence="12 13" key="1">
    <citation type="submission" date="2018-10" db="EMBL/GenBank/DDBJ databases">
        <title>Rhodobacter sp . BO-81.</title>
        <authorList>
            <person name="Im W.T."/>
        </authorList>
    </citation>
    <scope>NUCLEOTIDE SEQUENCE [LARGE SCALE GENOMIC DNA]</scope>
    <source>
        <strain evidence="12 13">BO-81</strain>
    </source>
</reference>
<dbReference type="RefSeq" id="WP_121531693.1">
    <property type="nucleotide sequence ID" value="NZ_RCHI01000004.1"/>
</dbReference>
<dbReference type="Gene3D" id="3.40.120.10">
    <property type="entry name" value="Alpha-D-Glucose-1,6-Bisphosphate, subunit A, domain 3"/>
    <property type="match status" value="3"/>
</dbReference>
<dbReference type="Proteomes" id="UP000279673">
    <property type="component" value="Unassembled WGS sequence"/>
</dbReference>
<evidence type="ECO:0000256" key="1">
    <source>
        <dbReference type="ARBA" id="ARBA00001946"/>
    </source>
</evidence>
<evidence type="ECO:0000256" key="6">
    <source>
        <dbReference type="ARBA" id="ARBA00023235"/>
    </source>
</evidence>
<evidence type="ECO:0000313" key="13">
    <source>
        <dbReference type="Proteomes" id="UP000279673"/>
    </source>
</evidence>
<dbReference type="PANTHER" id="PTHR42946:SF1">
    <property type="entry name" value="PHOSPHOGLUCOMUTASE (ALPHA-D-GLUCOSE-1,6-BISPHOSPHATE-DEPENDENT)"/>
    <property type="match status" value="1"/>
</dbReference>
<feature type="domain" description="Alpha-D-phosphohexomutase alpha/beta/alpha" evidence="11">
    <location>
        <begin position="246"/>
        <end position="364"/>
    </location>
</feature>
<name>A0A421BSP4_9RHOB</name>
<dbReference type="PANTHER" id="PTHR42946">
    <property type="entry name" value="PHOSPHOHEXOSE MUTASE"/>
    <property type="match status" value="1"/>
</dbReference>
<feature type="domain" description="Alpha-D-phosphohexomutase alpha/beta/alpha" evidence="9">
    <location>
        <begin position="4"/>
        <end position="121"/>
    </location>
</feature>
<dbReference type="SUPFAM" id="SSF53738">
    <property type="entry name" value="Phosphoglucomutase, first 3 domains"/>
    <property type="match status" value="3"/>
</dbReference>
<dbReference type="GO" id="GO:0008966">
    <property type="term" value="F:phosphoglucosamine mutase activity"/>
    <property type="evidence" value="ECO:0007669"/>
    <property type="project" value="TreeGrafter"/>
</dbReference>
<dbReference type="EMBL" id="RCHI01000004">
    <property type="protein sequence ID" value="RLL71315.1"/>
    <property type="molecule type" value="Genomic_DNA"/>
</dbReference>
<dbReference type="GO" id="GO:0006048">
    <property type="term" value="P:UDP-N-acetylglucosamine biosynthetic process"/>
    <property type="evidence" value="ECO:0007669"/>
    <property type="project" value="TreeGrafter"/>
</dbReference>